<dbReference type="OrthoDB" id="742917at2"/>
<dbReference type="InterPro" id="IPR025460">
    <property type="entry name" value="DUF4280"/>
</dbReference>
<evidence type="ECO:0000256" key="2">
    <source>
        <dbReference type="SAM" id="Phobius"/>
    </source>
</evidence>
<dbReference type="AlphaFoldDB" id="A0A250KIU4"/>
<evidence type="ECO:0000313" key="4">
    <source>
        <dbReference type="Proteomes" id="UP000267517"/>
    </source>
</evidence>
<keyword evidence="2" id="KW-0472">Membrane</keyword>
<feature type="compositionally biased region" description="Polar residues" evidence="1">
    <location>
        <begin position="244"/>
        <end position="253"/>
    </location>
</feature>
<feature type="transmembrane region" description="Helical" evidence="2">
    <location>
        <begin position="103"/>
        <end position="121"/>
    </location>
</feature>
<evidence type="ECO:0000256" key="1">
    <source>
        <dbReference type="SAM" id="MobiDB-lite"/>
    </source>
</evidence>
<dbReference type="RefSeq" id="WP_120174783.1">
    <property type="nucleotide sequence ID" value="NZ_AP018050.1"/>
</dbReference>
<reference evidence="3 4" key="1">
    <citation type="submission" date="2017-05" db="EMBL/GenBank/DDBJ databases">
        <title>whole genome sequence of Prevotella melaninogenica GAI 07411.</title>
        <authorList>
            <person name="Kondo Y."/>
            <person name="Hoshino T."/>
        </authorList>
    </citation>
    <scope>NUCLEOTIDE SEQUENCE [LARGE SCALE GENOMIC DNA]</scope>
    <source>
        <strain evidence="3 4">GAI 07411</strain>
    </source>
</reference>
<accession>A0A250KIU4</accession>
<name>A0A250KIU4_9BACT</name>
<dbReference type="Pfam" id="PF14107">
    <property type="entry name" value="DUF4280"/>
    <property type="match status" value="1"/>
</dbReference>
<evidence type="ECO:0008006" key="5">
    <source>
        <dbReference type="Google" id="ProtNLM"/>
    </source>
</evidence>
<proteinExistence type="predicted"/>
<dbReference type="Proteomes" id="UP000267517">
    <property type="component" value="Chromosome II"/>
</dbReference>
<sequence>MGQSYVRHGTNVVCTNMTCGTPREIWRVDKDGNVINTASKLPLLNIDDKKNSDTFVCKMPIKKWGGLLTFLAGVAVGALIVAAVVATGGVGAVLLSAVAIEGWMVGAAIAVGTSVAIYAGYRGVKGVAHDCDNTLGSSWNRFHNNVFIEKQHALLNKSKMICTTGGTINIIVNPEQAKKAALYITAMNAAEIYVQLKSKFIQGAIGGLTGGANPFALALSVGFYTGALNFGGFDFSETDKSNQKSDSIGNLKNTGTTTGVGTGESVVESSITTGVKANKAGVGEAARIDAQVTSKTGEANMKGLESLAYGTQAADASADAATWGSQVATRTSNGASATSIASAELAEQMYKESSEELMHKAAQAALEQQDILAEAASIQGGKTAAVKAAKTGAWKDGFKNFGKSLGLGLAGAAVGYAVDEGSNWVENKIEGKTKEIMKELNDSDDNDTVGNANYMGIIANS</sequence>
<evidence type="ECO:0000313" key="3">
    <source>
        <dbReference type="EMBL" id="BBA29618.1"/>
    </source>
</evidence>
<dbReference type="EMBL" id="AP018050">
    <property type="protein sequence ID" value="BBA29618.1"/>
    <property type="molecule type" value="Genomic_DNA"/>
</dbReference>
<protein>
    <recommendedName>
        <fullName evidence="5">DUF4280 domain-containing protein</fullName>
    </recommendedName>
</protein>
<keyword evidence="2" id="KW-0812">Transmembrane</keyword>
<gene>
    <name evidence="3" type="ORF">PMEL_200133</name>
</gene>
<feature type="region of interest" description="Disordered" evidence="1">
    <location>
        <begin position="241"/>
        <end position="262"/>
    </location>
</feature>
<keyword evidence="2" id="KW-1133">Transmembrane helix</keyword>
<organism evidence="3 4">
    <name type="scientific">Prevotella melaninogenica</name>
    <dbReference type="NCBI Taxonomy" id="28132"/>
    <lineage>
        <taxon>Bacteria</taxon>
        <taxon>Pseudomonadati</taxon>
        <taxon>Bacteroidota</taxon>
        <taxon>Bacteroidia</taxon>
        <taxon>Bacteroidales</taxon>
        <taxon>Prevotellaceae</taxon>
        <taxon>Prevotella</taxon>
    </lineage>
</organism>
<feature type="transmembrane region" description="Helical" evidence="2">
    <location>
        <begin position="68"/>
        <end position="97"/>
    </location>
</feature>